<dbReference type="PROSITE" id="PS50097">
    <property type="entry name" value="BTB"/>
    <property type="match status" value="1"/>
</dbReference>
<dbReference type="Pfam" id="PF00651">
    <property type="entry name" value="BTB"/>
    <property type="match status" value="1"/>
</dbReference>
<gene>
    <name evidence="2" type="ORF">SCHPADRAFT_827761</name>
</gene>
<reference evidence="2 3" key="1">
    <citation type="submission" date="2015-04" db="EMBL/GenBank/DDBJ databases">
        <title>Complete genome sequence of Schizopora paradoxa KUC8140, a cosmopolitan wood degrader in East Asia.</title>
        <authorList>
            <consortium name="DOE Joint Genome Institute"/>
            <person name="Min B."/>
            <person name="Park H."/>
            <person name="Jang Y."/>
            <person name="Kim J.-J."/>
            <person name="Kim K.H."/>
            <person name="Pangilinan J."/>
            <person name="Lipzen A."/>
            <person name="Riley R."/>
            <person name="Grigoriev I.V."/>
            <person name="Spatafora J.W."/>
            <person name="Choi I.-G."/>
        </authorList>
    </citation>
    <scope>NUCLEOTIDE SEQUENCE [LARGE SCALE GENOMIC DNA]</scope>
    <source>
        <strain evidence="2 3">KUC8140</strain>
    </source>
</reference>
<keyword evidence="3" id="KW-1185">Reference proteome</keyword>
<dbReference type="OrthoDB" id="3218112at2759"/>
<proteinExistence type="predicted"/>
<protein>
    <recommendedName>
        <fullName evidence="1">BTB domain-containing protein</fullName>
    </recommendedName>
</protein>
<dbReference type="InParanoid" id="A0A0H2RNN5"/>
<organism evidence="2 3">
    <name type="scientific">Schizopora paradoxa</name>
    <dbReference type="NCBI Taxonomy" id="27342"/>
    <lineage>
        <taxon>Eukaryota</taxon>
        <taxon>Fungi</taxon>
        <taxon>Dikarya</taxon>
        <taxon>Basidiomycota</taxon>
        <taxon>Agaricomycotina</taxon>
        <taxon>Agaricomycetes</taxon>
        <taxon>Hymenochaetales</taxon>
        <taxon>Schizoporaceae</taxon>
        <taxon>Schizopora</taxon>
    </lineage>
</organism>
<dbReference type="Proteomes" id="UP000053477">
    <property type="component" value="Unassembled WGS sequence"/>
</dbReference>
<dbReference type="STRING" id="27342.A0A0H2RNN5"/>
<evidence type="ECO:0000313" key="2">
    <source>
        <dbReference type="EMBL" id="KLO13580.1"/>
    </source>
</evidence>
<sequence length="355" mass="40664">MIREFSEPPAAANVFDPLELDYLWFQDGNIVLSAVDAATARPVLFRVHMSSLASRSRVFNSMLSLPQGEDDEQTEVHEGSPLVRLPDSAEDVEALLRAIYDPYALFRRSPRSDTPLRVQKALHMASKYMMDDLCKRLISVVEQEWPLRLKDMELRDGILDDIIAKYGAYSSTEWPEQLIPEPASAIALAERYNIPSILPAAYYNLLRCNPNESWELTLRKVCSAGDTRFLVTGRGGKPARWECLSAASFLKLLQVQNFVESAQHKYFSFSLPQKIPGCLSLSQSRSCFHTWMRILDNSHRIPVHIHARDIFGQLRDLEVRMLNANMCYNCYPKYTDEIQRVKVRVWEGLEEICCL</sequence>
<dbReference type="EMBL" id="KQ085957">
    <property type="protein sequence ID" value="KLO13580.1"/>
    <property type="molecule type" value="Genomic_DNA"/>
</dbReference>
<evidence type="ECO:0000313" key="3">
    <source>
        <dbReference type="Proteomes" id="UP000053477"/>
    </source>
</evidence>
<dbReference type="AlphaFoldDB" id="A0A0H2RNN5"/>
<evidence type="ECO:0000259" key="1">
    <source>
        <dbReference type="PROSITE" id="PS50097"/>
    </source>
</evidence>
<dbReference type="InterPro" id="IPR011333">
    <property type="entry name" value="SKP1/BTB/POZ_sf"/>
</dbReference>
<dbReference type="SUPFAM" id="SSF54695">
    <property type="entry name" value="POZ domain"/>
    <property type="match status" value="1"/>
</dbReference>
<name>A0A0H2RNN5_9AGAM</name>
<dbReference type="CDD" id="cd18186">
    <property type="entry name" value="BTB_POZ_ZBTB_KLHL-like"/>
    <property type="match status" value="1"/>
</dbReference>
<feature type="domain" description="BTB" evidence="1">
    <location>
        <begin position="26"/>
        <end position="101"/>
    </location>
</feature>
<dbReference type="InterPro" id="IPR000210">
    <property type="entry name" value="BTB/POZ_dom"/>
</dbReference>
<accession>A0A0H2RNN5</accession>
<dbReference type="Gene3D" id="3.30.710.10">
    <property type="entry name" value="Potassium Channel Kv1.1, Chain A"/>
    <property type="match status" value="1"/>
</dbReference>